<organism evidence="13 14">
    <name type="scientific">Candidatus Providencia siddallii</name>
    <dbReference type="NCBI Taxonomy" id="1715285"/>
    <lineage>
        <taxon>Bacteria</taxon>
        <taxon>Pseudomonadati</taxon>
        <taxon>Pseudomonadota</taxon>
        <taxon>Gammaproteobacteria</taxon>
        <taxon>Enterobacterales</taxon>
        <taxon>Morganellaceae</taxon>
        <taxon>Providencia</taxon>
    </lineage>
</organism>
<evidence type="ECO:0000256" key="3">
    <source>
        <dbReference type="ARBA" id="ARBA00011209"/>
    </source>
</evidence>
<reference evidence="13" key="1">
    <citation type="submission" date="2024-04" db="EMBL/GenBank/DDBJ databases">
        <authorList>
            <person name="Manzano-Marin A."/>
            <person name="Manzano-Marin A."/>
            <person name="Alejandro Manzano Marin A."/>
        </authorList>
    </citation>
    <scope>NUCLEOTIDE SEQUENCE [LARGE SCALE GENOMIC DNA]</scope>
    <source>
        <strain evidence="13">TABTEA</strain>
    </source>
</reference>
<keyword evidence="6 11" id="KW-0547">Nucleotide-binding</keyword>
<evidence type="ECO:0000313" key="14">
    <source>
        <dbReference type="Proteomes" id="UP001497533"/>
    </source>
</evidence>
<keyword evidence="5 11" id="KW-0436">Ligase</keyword>
<evidence type="ECO:0000256" key="11">
    <source>
        <dbReference type="HAMAP-Rule" id="MF_00255"/>
    </source>
</evidence>
<protein>
    <recommendedName>
        <fullName evidence="11">Glycine--tRNA ligase beta subunit</fullName>
        <ecNumber evidence="11">6.1.1.14</ecNumber>
    </recommendedName>
    <alternativeName>
        <fullName evidence="11">Glycyl-tRNA synthetase beta subunit</fullName>
        <shortName evidence="11">GlyRS</shortName>
    </alternativeName>
</protein>
<dbReference type="GO" id="GO:0004820">
    <property type="term" value="F:glycine-tRNA ligase activity"/>
    <property type="evidence" value="ECO:0007669"/>
    <property type="project" value="UniProtKB-EC"/>
</dbReference>
<dbReference type="InterPro" id="IPR006194">
    <property type="entry name" value="Gly-tRNA-synth_heterodimer"/>
</dbReference>
<feature type="domain" description="DALR anticodon binding" evidence="12">
    <location>
        <begin position="583"/>
        <end position="680"/>
    </location>
</feature>
<dbReference type="InterPro" id="IPR008909">
    <property type="entry name" value="DALR_anticod-bd"/>
</dbReference>
<evidence type="ECO:0000256" key="7">
    <source>
        <dbReference type="ARBA" id="ARBA00022840"/>
    </source>
</evidence>
<dbReference type="PANTHER" id="PTHR30075:SF2">
    <property type="entry name" value="GLYCINE--TRNA LIGASE, CHLOROPLASTIC_MITOCHONDRIAL 2"/>
    <property type="match status" value="1"/>
</dbReference>
<evidence type="ECO:0000256" key="6">
    <source>
        <dbReference type="ARBA" id="ARBA00022741"/>
    </source>
</evidence>
<comment type="subunit">
    <text evidence="3 11">Tetramer of two alpha and two beta subunits.</text>
</comment>
<dbReference type="SUPFAM" id="SSF109604">
    <property type="entry name" value="HD-domain/PDEase-like"/>
    <property type="match status" value="1"/>
</dbReference>
<evidence type="ECO:0000256" key="2">
    <source>
        <dbReference type="ARBA" id="ARBA00008226"/>
    </source>
</evidence>
<keyword evidence="4 11" id="KW-0963">Cytoplasm</keyword>
<dbReference type="HAMAP" id="MF_00255">
    <property type="entry name" value="Gly_tRNA_synth_beta"/>
    <property type="match status" value="1"/>
</dbReference>
<evidence type="ECO:0000256" key="1">
    <source>
        <dbReference type="ARBA" id="ARBA00004496"/>
    </source>
</evidence>
<dbReference type="NCBIfam" id="TIGR00211">
    <property type="entry name" value="glyS"/>
    <property type="match status" value="1"/>
</dbReference>
<dbReference type="PANTHER" id="PTHR30075">
    <property type="entry name" value="GLYCYL-TRNA SYNTHETASE"/>
    <property type="match status" value="1"/>
</dbReference>
<proteinExistence type="inferred from homology"/>
<accession>A0ABM9NPK8</accession>
<keyword evidence="8 11" id="KW-0648">Protein biosynthesis</keyword>
<evidence type="ECO:0000259" key="12">
    <source>
        <dbReference type="Pfam" id="PF05746"/>
    </source>
</evidence>
<evidence type="ECO:0000256" key="10">
    <source>
        <dbReference type="ARBA" id="ARBA00047937"/>
    </source>
</evidence>
<dbReference type="PROSITE" id="PS50861">
    <property type="entry name" value="AA_TRNA_LIGASE_II_GLYAB"/>
    <property type="match status" value="1"/>
</dbReference>
<dbReference type="Pfam" id="PF05746">
    <property type="entry name" value="DALR_1"/>
    <property type="match status" value="1"/>
</dbReference>
<name>A0ABM9NPK8_9GAMM</name>
<evidence type="ECO:0000256" key="4">
    <source>
        <dbReference type="ARBA" id="ARBA00022490"/>
    </source>
</evidence>
<keyword evidence="14" id="KW-1185">Reference proteome</keyword>
<sequence>MIKKTFLIEIGTEELPPKELKILAESFKNNFLIELKKVNIIHGDVKWFATSRRLALKILNLSLLRFYHKIEKRGPAVFQAFDSNGIPTKIGKAWAYSCNISINQAERIVTEKGEWLVYRYIEKSKNIKELLVNVVKKSICNLNIVKSMRWSNKDIQFIRPIRTITMILGKDLIKGKILGVNSKRNIFGHRFMGKTKLIINDANEYPDILRKYGKVIADYEERKRIIIYEIKRIAKKLGGKVYLKNDDLIDEITSIIEWPVILIGNFKKKFLEIPLEELIYNLKKNQRCFFIYDKNNYLIPNFIFVSNIESSNSKEIIIGNEKVMNSRLSDIEFFLKMDKKIHLKDNLYNLKSVLFYNKLGTLFDKTFRLKLLSIYIAKKINANIDHVSRAAILSKCDLLTNMVFEYTNMQGIIGMYYALRDGEHKDVALALKEQYKPSFFDDKLPSTKVSDSLSIAEKIDNLVGILGIKKNFKGDNDPFALRRAAIGVLRIIIKNCYSIDLLKIVQKSVYLYGDKLSNVNVVNDVINFMFARLLFWYKYIGYKINIIQSVLACNLTQPYDFDLRIKAVDYFCSLKDSQQLIITNKRISNILNKSKESLSDKILISIMNSPEEVRFAINIILLQIKLSLVFINKNYKESLIELLSFYKNINIFFEKVKILDENKEIRINRLTLLNYLQELFLKIADISLLK</sequence>
<keyword evidence="7 11" id="KW-0067">ATP-binding</keyword>
<comment type="similarity">
    <text evidence="2 11">Belongs to the class-II aminoacyl-tRNA synthetase family.</text>
</comment>
<dbReference type="Pfam" id="PF02092">
    <property type="entry name" value="tRNA_synt_2f"/>
    <property type="match status" value="1"/>
</dbReference>
<comment type="catalytic activity">
    <reaction evidence="10 11">
        <text>tRNA(Gly) + glycine + ATP = glycyl-tRNA(Gly) + AMP + diphosphate</text>
        <dbReference type="Rhea" id="RHEA:16013"/>
        <dbReference type="Rhea" id="RHEA-COMP:9664"/>
        <dbReference type="Rhea" id="RHEA-COMP:9683"/>
        <dbReference type="ChEBI" id="CHEBI:30616"/>
        <dbReference type="ChEBI" id="CHEBI:33019"/>
        <dbReference type="ChEBI" id="CHEBI:57305"/>
        <dbReference type="ChEBI" id="CHEBI:78442"/>
        <dbReference type="ChEBI" id="CHEBI:78522"/>
        <dbReference type="ChEBI" id="CHEBI:456215"/>
        <dbReference type="EC" id="6.1.1.14"/>
    </reaction>
</comment>
<dbReference type="PRINTS" id="PR01045">
    <property type="entry name" value="TRNASYNTHGB"/>
</dbReference>
<keyword evidence="9 11" id="KW-0030">Aminoacyl-tRNA synthetase</keyword>
<evidence type="ECO:0000256" key="8">
    <source>
        <dbReference type="ARBA" id="ARBA00022917"/>
    </source>
</evidence>
<comment type="subcellular location">
    <subcellularLocation>
        <location evidence="1 11">Cytoplasm</location>
    </subcellularLocation>
</comment>
<evidence type="ECO:0000256" key="9">
    <source>
        <dbReference type="ARBA" id="ARBA00023146"/>
    </source>
</evidence>
<gene>
    <name evidence="11 13" type="primary">glyS</name>
    <name evidence="13" type="ORF">PRHACTZTBTEA_467</name>
</gene>
<dbReference type="RefSeq" id="WP_341764850.1">
    <property type="nucleotide sequence ID" value="NZ_OZ034688.1"/>
</dbReference>
<dbReference type="InterPro" id="IPR015944">
    <property type="entry name" value="Gly-tRNA-synth_bsu"/>
</dbReference>
<evidence type="ECO:0000256" key="5">
    <source>
        <dbReference type="ARBA" id="ARBA00022598"/>
    </source>
</evidence>
<evidence type="ECO:0000313" key="13">
    <source>
        <dbReference type="EMBL" id="CAL1329385.1"/>
    </source>
</evidence>
<dbReference type="Proteomes" id="UP001497533">
    <property type="component" value="Chromosome"/>
</dbReference>
<dbReference type="EC" id="6.1.1.14" evidence="11"/>
<dbReference type="EMBL" id="OZ034688">
    <property type="protein sequence ID" value="CAL1329385.1"/>
    <property type="molecule type" value="Genomic_DNA"/>
</dbReference>